<dbReference type="SUPFAM" id="SSF50475">
    <property type="entry name" value="FMN-binding split barrel"/>
    <property type="match status" value="1"/>
</dbReference>
<gene>
    <name evidence="2" type="ORF">G5B36_17035</name>
    <name evidence="1" type="ORF">L0N08_09620</name>
</gene>
<dbReference type="GeneID" id="97204951"/>
<dbReference type="Gene3D" id="2.30.110.10">
    <property type="entry name" value="Electron Transport, Fmn-binding Protein, Chain A"/>
    <property type="match status" value="1"/>
</dbReference>
<dbReference type="Proteomes" id="UP001299608">
    <property type="component" value="Unassembled WGS sequence"/>
</dbReference>
<reference evidence="2" key="2">
    <citation type="submission" date="2020-02" db="EMBL/GenBank/DDBJ databases">
        <authorList>
            <person name="Littmann E."/>
            <person name="Sorbara M."/>
        </authorList>
    </citation>
    <scope>NUCLEOTIDE SEQUENCE</scope>
    <source>
        <strain evidence="2">MSK.1.17</strain>
    </source>
</reference>
<evidence type="ECO:0000313" key="3">
    <source>
        <dbReference type="Proteomes" id="UP000669239"/>
    </source>
</evidence>
<name>A0AAW5BZG0_9FIRM</name>
<evidence type="ECO:0000313" key="2">
    <source>
        <dbReference type="EMBL" id="NSJ50393.1"/>
    </source>
</evidence>
<dbReference type="EMBL" id="JAAITT010000025">
    <property type="protein sequence ID" value="NSJ50393.1"/>
    <property type="molecule type" value="Genomic_DNA"/>
</dbReference>
<accession>A0AAW5BZG0</accession>
<comment type="caution">
    <text evidence="1">The sequence shown here is derived from an EMBL/GenBank/DDBJ whole genome shotgun (WGS) entry which is preliminary data.</text>
</comment>
<protein>
    <submittedName>
        <fullName evidence="1">Pyridoxamine 5'-phosphate oxidase family protein</fullName>
    </submittedName>
</protein>
<keyword evidence="3" id="KW-1185">Reference proteome</keyword>
<dbReference type="AlphaFoldDB" id="A0AAW5BZG0"/>
<reference evidence="1" key="3">
    <citation type="submission" date="2022-01" db="EMBL/GenBank/DDBJ databases">
        <title>Collection of gut derived symbiotic bacterial strains cultured from healthy donors.</title>
        <authorList>
            <person name="Lin H."/>
            <person name="Kohout C."/>
            <person name="Waligurski E."/>
            <person name="Pamer E.G."/>
        </authorList>
    </citation>
    <scope>NUCLEOTIDE SEQUENCE</scope>
    <source>
        <strain evidence="1">DFI.6.55</strain>
    </source>
</reference>
<organism evidence="1 4">
    <name type="scientific">Enterocloster aldenensis</name>
    <dbReference type="NCBI Taxonomy" id="358742"/>
    <lineage>
        <taxon>Bacteria</taxon>
        <taxon>Bacillati</taxon>
        <taxon>Bacillota</taxon>
        <taxon>Clostridia</taxon>
        <taxon>Lachnospirales</taxon>
        <taxon>Lachnospiraceae</taxon>
        <taxon>Enterocloster</taxon>
    </lineage>
</organism>
<dbReference type="EMBL" id="JAKNGE010000010">
    <property type="protein sequence ID" value="MCG4745666.1"/>
    <property type="molecule type" value="Genomic_DNA"/>
</dbReference>
<sequence length="154" mass="17337">MRRKDREITESDRIQKIIDACQCMRIALADGACAYIVPVNFGYDKAGKAFYFHGAAKGRKIDLIRQNGYAGFEMDTDHRLVTADEACGFSFEYSSIIGKGRITVVDDLEEKRHGLDCIMEHMAGGGRWEYPDPMLKLTAVIRLDVEELHAKSNS</sequence>
<dbReference type="InterPro" id="IPR024747">
    <property type="entry name" value="Pyridox_Oxase-rel"/>
</dbReference>
<dbReference type="RefSeq" id="WP_117555532.1">
    <property type="nucleotide sequence ID" value="NZ_BAABZL010000001.1"/>
</dbReference>
<dbReference type="Pfam" id="PF12900">
    <property type="entry name" value="Pyridox_ox_2"/>
    <property type="match status" value="1"/>
</dbReference>
<dbReference type="InterPro" id="IPR012349">
    <property type="entry name" value="Split_barrel_FMN-bd"/>
</dbReference>
<evidence type="ECO:0000313" key="4">
    <source>
        <dbReference type="Proteomes" id="UP001299608"/>
    </source>
</evidence>
<dbReference type="Proteomes" id="UP000669239">
    <property type="component" value="Unassembled WGS sequence"/>
</dbReference>
<dbReference type="PANTHER" id="PTHR34071:SF2">
    <property type="entry name" value="FLAVIN-NUCLEOTIDE-BINDING PROTEIN"/>
    <property type="match status" value="1"/>
</dbReference>
<dbReference type="PANTHER" id="PTHR34071">
    <property type="entry name" value="5-NITROIMIDAZOLE ANTIBIOTICS RESISTANCE PROTEIN, NIMA-FAMILY-RELATED PROTEIN-RELATED"/>
    <property type="match status" value="1"/>
</dbReference>
<evidence type="ECO:0000313" key="1">
    <source>
        <dbReference type="EMBL" id="MCG4745666.1"/>
    </source>
</evidence>
<proteinExistence type="predicted"/>
<reference evidence="2 3" key="1">
    <citation type="journal article" date="2020" name="Cell Host Microbe">
        <title>Functional and Genomic Variation between Human-Derived Isolates of Lachnospiraceae Reveals Inter- and Intra-Species Diversity.</title>
        <authorList>
            <person name="Sorbara M.T."/>
            <person name="Littmann E.R."/>
            <person name="Fontana E."/>
            <person name="Moody T.U."/>
            <person name="Kohout C.E."/>
            <person name="Gjonbalaj M."/>
            <person name="Eaton V."/>
            <person name="Seok R."/>
            <person name="Leiner I.M."/>
            <person name="Pamer E.G."/>
        </authorList>
    </citation>
    <scope>NUCLEOTIDE SEQUENCE [LARGE SCALE GENOMIC DNA]</scope>
    <source>
        <strain evidence="2 3">MSK.1.17</strain>
    </source>
</reference>